<name>A0AAV3PKV1_LITER</name>
<organism evidence="1 2">
    <name type="scientific">Lithospermum erythrorhizon</name>
    <name type="common">Purple gromwell</name>
    <name type="synonym">Lithospermum officinale var. erythrorhizon</name>
    <dbReference type="NCBI Taxonomy" id="34254"/>
    <lineage>
        <taxon>Eukaryota</taxon>
        <taxon>Viridiplantae</taxon>
        <taxon>Streptophyta</taxon>
        <taxon>Embryophyta</taxon>
        <taxon>Tracheophyta</taxon>
        <taxon>Spermatophyta</taxon>
        <taxon>Magnoliopsida</taxon>
        <taxon>eudicotyledons</taxon>
        <taxon>Gunneridae</taxon>
        <taxon>Pentapetalae</taxon>
        <taxon>asterids</taxon>
        <taxon>lamiids</taxon>
        <taxon>Boraginales</taxon>
        <taxon>Boraginaceae</taxon>
        <taxon>Boraginoideae</taxon>
        <taxon>Lithospermeae</taxon>
        <taxon>Lithospermum</taxon>
    </lineage>
</organism>
<evidence type="ECO:0000313" key="2">
    <source>
        <dbReference type="Proteomes" id="UP001454036"/>
    </source>
</evidence>
<gene>
    <name evidence="1" type="ORF">LIER_37478</name>
</gene>
<reference evidence="1 2" key="1">
    <citation type="submission" date="2024-01" db="EMBL/GenBank/DDBJ databases">
        <title>The complete chloroplast genome sequence of Lithospermum erythrorhizon: insights into the phylogenetic relationship among Boraginaceae species and the maternal lineages of purple gromwells.</title>
        <authorList>
            <person name="Okada T."/>
            <person name="Watanabe K."/>
        </authorList>
    </citation>
    <scope>NUCLEOTIDE SEQUENCE [LARGE SCALE GENOMIC DNA]</scope>
</reference>
<evidence type="ECO:0000313" key="1">
    <source>
        <dbReference type="EMBL" id="GAA0152374.1"/>
    </source>
</evidence>
<dbReference type="Proteomes" id="UP001454036">
    <property type="component" value="Unassembled WGS sequence"/>
</dbReference>
<comment type="caution">
    <text evidence="1">The sequence shown here is derived from an EMBL/GenBank/DDBJ whole genome shotgun (WGS) entry which is preliminary data.</text>
</comment>
<keyword evidence="2" id="KW-1185">Reference proteome</keyword>
<dbReference type="AlphaFoldDB" id="A0AAV3PKV1"/>
<proteinExistence type="predicted"/>
<accession>A0AAV3PKV1</accession>
<protein>
    <submittedName>
        <fullName evidence="1">Uncharacterized protein</fullName>
    </submittedName>
</protein>
<sequence length="78" mass="8721">MDHFLNFSIHGIINKDKTKPASFLKETALPNSVPLTEMRGKRPIAFKRVKAVKKVASSPRPSPFYFGEPDSTLFAGRC</sequence>
<dbReference type="EMBL" id="BAABME010018045">
    <property type="protein sequence ID" value="GAA0152374.1"/>
    <property type="molecule type" value="Genomic_DNA"/>
</dbReference>